<dbReference type="AlphaFoldDB" id="B8M5W3"/>
<evidence type="ECO:0000313" key="2">
    <source>
        <dbReference type="Proteomes" id="UP000001745"/>
    </source>
</evidence>
<dbReference type="GeneID" id="8105074"/>
<dbReference type="OMA" id="IRQGWRY"/>
<dbReference type="PANTHER" id="PTHR37540">
    <property type="entry name" value="TRANSCRIPTION FACTOR (ACR-2), PUTATIVE-RELATED-RELATED"/>
    <property type="match status" value="1"/>
</dbReference>
<dbReference type="InParanoid" id="B8M5W3"/>
<accession>B8M5W3</accession>
<name>B8M5W3_TALSN</name>
<dbReference type="OrthoDB" id="4355947at2759"/>
<dbReference type="PhylomeDB" id="B8M5W3"/>
<dbReference type="STRING" id="441959.B8M5W3"/>
<dbReference type="eggNOG" id="ENOG502T4X8">
    <property type="taxonomic scope" value="Eukaryota"/>
</dbReference>
<evidence type="ECO:0000313" key="1">
    <source>
        <dbReference type="EMBL" id="EED20090.1"/>
    </source>
</evidence>
<gene>
    <name evidence="1" type="ORF">TSTA_033360</name>
</gene>
<organism evidence="1 2">
    <name type="scientific">Talaromyces stipitatus (strain ATCC 10500 / CBS 375.48 / QM 6759 / NRRL 1006)</name>
    <name type="common">Penicillium stipitatum</name>
    <dbReference type="NCBI Taxonomy" id="441959"/>
    <lineage>
        <taxon>Eukaryota</taxon>
        <taxon>Fungi</taxon>
        <taxon>Dikarya</taxon>
        <taxon>Ascomycota</taxon>
        <taxon>Pezizomycotina</taxon>
        <taxon>Eurotiomycetes</taxon>
        <taxon>Eurotiomycetidae</taxon>
        <taxon>Eurotiales</taxon>
        <taxon>Trichocomaceae</taxon>
        <taxon>Talaromyces</taxon>
        <taxon>Talaromyces sect. Talaromyces</taxon>
    </lineage>
</organism>
<sequence>MADPCLFHATLFSAAASIDILMGRKATAVTLYHQTSTIGMLSERLNQEFPLLTYGTLGSVLPLIFYNMLLSTPKPLIDEMGPLIGVIKMYVLPSYITLSQSAAYRGYRTMLSYSCVFDTPPVWDCLHAEFGRSNSILRSLVSSSTFCIGGLLFEKETIESVLDVYEAFSKLDQLSNASAATITTQLVQAITPTNDNLSYSEESKDLSMDNASRMNACCRLSCLIFWELLQCRSQTMTNILIINERAKLLKESMAKISYSFWIRKAPEAFTWITFTGAAGCIDANDRGTFIHRASTILTAVDNENLTLMTQGWKYFCLLRRISGLCRSSADSIYGVD</sequence>
<dbReference type="RefSeq" id="XP_002480524.1">
    <property type="nucleotide sequence ID" value="XM_002480479.1"/>
</dbReference>
<dbReference type="VEuPathDB" id="FungiDB:TSTA_033360"/>
<dbReference type="HOGENOM" id="CLU_070129_0_0_1"/>
<dbReference type="EMBL" id="EQ962654">
    <property type="protein sequence ID" value="EED20090.1"/>
    <property type="molecule type" value="Genomic_DNA"/>
</dbReference>
<dbReference type="PANTHER" id="PTHR37540:SF5">
    <property type="entry name" value="TRANSCRIPTION FACTOR DOMAIN-CONTAINING PROTEIN"/>
    <property type="match status" value="1"/>
</dbReference>
<reference evidence="2" key="1">
    <citation type="journal article" date="2015" name="Genome Announc.">
        <title>Genome sequence of the AIDS-associated pathogen Penicillium marneffei (ATCC18224) and its near taxonomic relative Talaromyces stipitatus (ATCC10500).</title>
        <authorList>
            <person name="Nierman W.C."/>
            <person name="Fedorova-Abrams N.D."/>
            <person name="Andrianopoulos A."/>
        </authorList>
    </citation>
    <scope>NUCLEOTIDE SEQUENCE [LARGE SCALE GENOMIC DNA]</scope>
    <source>
        <strain evidence="2">ATCC 10500 / CBS 375.48 / QM 6759 / NRRL 1006</strain>
    </source>
</reference>
<dbReference type="Proteomes" id="UP000001745">
    <property type="component" value="Unassembled WGS sequence"/>
</dbReference>
<protein>
    <submittedName>
        <fullName evidence="1">Uncharacterized protein</fullName>
    </submittedName>
</protein>
<keyword evidence="2" id="KW-1185">Reference proteome</keyword>
<proteinExistence type="predicted"/>